<evidence type="ECO:0000256" key="6">
    <source>
        <dbReference type="PROSITE-ProRule" id="PRU00134"/>
    </source>
</evidence>
<comment type="similarity">
    <text evidence="1">Belongs to the UPP synthase family.</text>
</comment>
<dbReference type="STRING" id="3076.A0A2P6TSP7"/>
<dbReference type="SUPFAM" id="SSF64005">
    <property type="entry name" value="Undecaprenyl diphosphate synthase"/>
    <property type="match status" value="1"/>
</dbReference>
<dbReference type="InterPro" id="IPR036424">
    <property type="entry name" value="UPP_synth-like_sf"/>
</dbReference>
<evidence type="ECO:0000256" key="5">
    <source>
        <dbReference type="ARBA" id="ARBA00022833"/>
    </source>
</evidence>
<protein>
    <submittedName>
        <fullName evidence="10">Dehydrodolichyl diphosphate syntase complex subunit DHDDS</fullName>
    </submittedName>
</protein>
<feature type="region of interest" description="Disordered" evidence="8">
    <location>
        <begin position="175"/>
        <end position="194"/>
    </location>
</feature>
<dbReference type="InterPro" id="IPR002893">
    <property type="entry name" value="Znf_MYND"/>
</dbReference>
<dbReference type="NCBIfam" id="TIGR00055">
    <property type="entry name" value="uppS"/>
    <property type="match status" value="1"/>
</dbReference>
<proteinExistence type="inferred from homology"/>
<comment type="caution">
    <text evidence="10">The sequence shown here is derived from an EMBL/GenBank/DDBJ whole genome shotgun (WGS) entry which is preliminary data.</text>
</comment>
<feature type="coiled-coil region" evidence="7">
    <location>
        <begin position="89"/>
        <end position="116"/>
    </location>
</feature>
<accession>A0A2P6TSP7</accession>
<keyword evidence="4 6" id="KW-0863">Zinc-finger</keyword>
<dbReference type="CDD" id="cd00475">
    <property type="entry name" value="Cis_IPPS"/>
    <property type="match status" value="1"/>
</dbReference>
<dbReference type="PANTHER" id="PTHR10291">
    <property type="entry name" value="DEHYDRODOLICHYL DIPHOSPHATE SYNTHASE FAMILY MEMBER"/>
    <property type="match status" value="1"/>
</dbReference>
<dbReference type="PROSITE" id="PS50865">
    <property type="entry name" value="ZF_MYND_2"/>
    <property type="match status" value="1"/>
</dbReference>
<dbReference type="InterPro" id="IPR018520">
    <property type="entry name" value="UPP_synth-like_CS"/>
</dbReference>
<dbReference type="GO" id="GO:0005783">
    <property type="term" value="C:endoplasmic reticulum"/>
    <property type="evidence" value="ECO:0007669"/>
    <property type="project" value="TreeGrafter"/>
</dbReference>
<dbReference type="InterPro" id="IPR001441">
    <property type="entry name" value="UPP_synth-like"/>
</dbReference>
<evidence type="ECO:0000256" key="1">
    <source>
        <dbReference type="ARBA" id="ARBA00005432"/>
    </source>
</evidence>
<keyword evidence="2" id="KW-0808">Transferase</keyword>
<dbReference type="Gene3D" id="6.10.140.2220">
    <property type="match status" value="1"/>
</dbReference>
<dbReference type="AlphaFoldDB" id="A0A2P6TSP7"/>
<reference evidence="10 11" key="1">
    <citation type="journal article" date="2018" name="Plant J.">
        <title>Genome sequences of Chlorella sorokiniana UTEX 1602 and Micractinium conductrix SAG 241.80: implications to maltose excretion by a green alga.</title>
        <authorList>
            <person name="Arriola M.B."/>
            <person name="Velmurugan N."/>
            <person name="Zhang Y."/>
            <person name="Plunkett M.H."/>
            <person name="Hondzo H."/>
            <person name="Barney B.M."/>
        </authorList>
    </citation>
    <scope>NUCLEOTIDE SEQUENCE [LARGE SCALE GENOMIC DNA]</scope>
    <source>
        <strain evidence="11">UTEX 1602</strain>
    </source>
</reference>
<keyword evidence="11" id="KW-1185">Reference proteome</keyword>
<feature type="domain" description="MYND-type" evidence="9">
    <location>
        <begin position="1135"/>
        <end position="1179"/>
    </location>
</feature>
<dbReference type="Pfam" id="PF01753">
    <property type="entry name" value="zf-MYND"/>
    <property type="match status" value="1"/>
</dbReference>
<dbReference type="SUPFAM" id="SSF144232">
    <property type="entry name" value="HIT/MYND zinc finger-like"/>
    <property type="match status" value="1"/>
</dbReference>
<dbReference type="Proteomes" id="UP000239899">
    <property type="component" value="Unassembled WGS sequence"/>
</dbReference>
<gene>
    <name evidence="10" type="ORF">C2E21_4300</name>
</gene>
<keyword evidence="5" id="KW-0862">Zinc</keyword>
<evidence type="ECO:0000313" key="11">
    <source>
        <dbReference type="Proteomes" id="UP000239899"/>
    </source>
</evidence>
<dbReference type="PROSITE" id="PS01066">
    <property type="entry name" value="UPP_SYNTHASE"/>
    <property type="match status" value="1"/>
</dbReference>
<dbReference type="PANTHER" id="PTHR10291:SF43">
    <property type="entry name" value="DEHYDRODOLICHYL DIPHOSPHATE SYNTHASE COMPLEX SUBUNIT DHDDS"/>
    <property type="match status" value="1"/>
</dbReference>
<evidence type="ECO:0000313" key="10">
    <source>
        <dbReference type="EMBL" id="PRW57098.1"/>
    </source>
</evidence>
<dbReference type="Gene3D" id="3.40.1180.10">
    <property type="entry name" value="Decaprenyl diphosphate synthase-like"/>
    <property type="match status" value="1"/>
</dbReference>
<dbReference type="OrthoDB" id="4173905at2759"/>
<evidence type="ECO:0000256" key="8">
    <source>
        <dbReference type="SAM" id="MobiDB-lite"/>
    </source>
</evidence>
<organism evidence="10 11">
    <name type="scientific">Chlorella sorokiniana</name>
    <name type="common">Freshwater green alga</name>
    <dbReference type="NCBI Taxonomy" id="3076"/>
    <lineage>
        <taxon>Eukaryota</taxon>
        <taxon>Viridiplantae</taxon>
        <taxon>Chlorophyta</taxon>
        <taxon>core chlorophytes</taxon>
        <taxon>Trebouxiophyceae</taxon>
        <taxon>Chlorellales</taxon>
        <taxon>Chlorellaceae</taxon>
        <taxon>Chlorella clade</taxon>
        <taxon>Chlorella</taxon>
    </lineage>
</organism>
<evidence type="ECO:0000259" key="9">
    <source>
        <dbReference type="PROSITE" id="PS50865"/>
    </source>
</evidence>
<keyword evidence="7" id="KW-0175">Coiled coil</keyword>
<evidence type="ECO:0000256" key="7">
    <source>
        <dbReference type="SAM" id="Coils"/>
    </source>
</evidence>
<dbReference type="GO" id="GO:0045547">
    <property type="term" value="F:ditrans,polycis-polyprenyl diphosphate synthase [(2E,6E)-farnesyl diphosphate specific] activity"/>
    <property type="evidence" value="ECO:0007669"/>
    <property type="project" value="TreeGrafter"/>
</dbReference>
<evidence type="ECO:0000256" key="3">
    <source>
        <dbReference type="ARBA" id="ARBA00022723"/>
    </source>
</evidence>
<dbReference type="Pfam" id="PF01255">
    <property type="entry name" value="Prenyltransf"/>
    <property type="match status" value="1"/>
</dbReference>
<name>A0A2P6TSP7_CHLSO</name>
<dbReference type="GO" id="GO:0008270">
    <property type="term" value="F:zinc ion binding"/>
    <property type="evidence" value="ECO:0007669"/>
    <property type="project" value="UniProtKB-KW"/>
</dbReference>
<dbReference type="GO" id="GO:0016094">
    <property type="term" value="P:polyprenol biosynthetic process"/>
    <property type="evidence" value="ECO:0007669"/>
    <property type="project" value="TreeGrafter"/>
</dbReference>
<evidence type="ECO:0000256" key="2">
    <source>
        <dbReference type="ARBA" id="ARBA00022679"/>
    </source>
</evidence>
<sequence>MNWIFERLGGWARRAAAAALTAGGRPVPRHIAFIMDGNRRYAEARALRKVEGHAFGYARLLDALEWCLQLGVACVSVYAFSIDNYRRSGEEVETLMALAEEKLAHLLQECAVLERHGVQVRVVGDLSLAPPAVQAAAARIEAATAHHDRAVLNLCFSYTASEELQRALDSLAAQQAAGGGSSSPAPSSSSSSPTAAALDSALYTRGCPSVDLLVRTSGETRLSDFLLWQCRHALLVFTQARPGGPAAGRSPATMSWDAVAEELERLLTTRCEHALPAAEAVALAKDSRGSEVVQSGAALPPPSSQERGAVIRVLLGAGTRLEALNAALEPPLRRLQRGQQSPGGDAALIQLHTALNVLSMCNNVAGAIACKPAEAASLARAAKLLVGSGAAALQAAAAGHVAATSIMPPEPAGQLEFERALIGMQAMGMTRLLILAQQSSLPHTAAADVLAWLQAAAALLAKHGTEEPSVPEEQGGSQALLPPSLVAFCVAVTMLKASPEYGPALQSAGVARCLADALLPWLPILSATVVDDSEGKRAALSSDDWRTVDHFGQALMAARPALDKEVCTEAAEGGSRPLQLLQQAAQLAAHWPQALAAGVEPAIAENLALASSFLLAGTAGNTHNGQIPWLKQHAADPACTALRRQQAAALLPVLPSLRAGLRAVLGHTVPQKRAQQCASIVDSFCGIISLIKQTSHPWLHEQGQADPASQAASGLDEVPAWCAAASEVLAALALWPEVEAAFSAAPAAGQPALRQRLGDLARVTLAFVSNAAWVATILVFTKVEAGHQLEAEPGADLQAALWQLHSTLLRLQHFALPSSSGSGGSSSSAAAAGQVLSSLMGDACLMLLELYTRVFKAACGAAELCPSELDSIPEAARLPPEEDVDAPEVNSTLLALQAAHWEAVAAALPACAATTARLPPGAGDVRFGCITDAIVACVRAEAVLFTPAMRAVVNQAFELRPEDPFKRFMLYGSLADATAFSPALAAALLADGLEEVLLADLTGEASVGDHRIPEPQCRSIAESLSRGWAVLVEEGRWVAEQLASGDQQPAANGSSAGQQQPTDAQLAAGVQAALAQVEAARRAGPGRRHIVFALRWALPGMCSLAVALDKVWEQPEQQVFAAQMAAARSCAYLRCANLGAEGGPSAGSSKKCSRCRTAHYCGTACSHADWKIGGHKRMCALLAAAQDAAQDA</sequence>
<keyword evidence="3" id="KW-0479">Metal-binding</keyword>
<dbReference type="EMBL" id="LHPG02000007">
    <property type="protein sequence ID" value="PRW57098.1"/>
    <property type="molecule type" value="Genomic_DNA"/>
</dbReference>
<evidence type="ECO:0000256" key="4">
    <source>
        <dbReference type="ARBA" id="ARBA00022771"/>
    </source>
</evidence>